<feature type="compositionally biased region" description="Basic and acidic residues" evidence="1">
    <location>
        <begin position="9"/>
        <end position="19"/>
    </location>
</feature>
<dbReference type="Pfam" id="PF00704">
    <property type="entry name" value="Glyco_hydro_18"/>
    <property type="match status" value="1"/>
</dbReference>
<dbReference type="AlphaFoldDB" id="G0P9X1"/>
<dbReference type="Proteomes" id="UP000008068">
    <property type="component" value="Unassembled WGS sequence"/>
</dbReference>
<evidence type="ECO:0000256" key="1">
    <source>
        <dbReference type="SAM" id="MobiDB-lite"/>
    </source>
</evidence>
<dbReference type="OrthoDB" id="73875at2759"/>
<dbReference type="GO" id="GO:0005975">
    <property type="term" value="P:carbohydrate metabolic process"/>
    <property type="evidence" value="ECO:0007669"/>
    <property type="project" value="InterPro"/>
</dbReference>
<dbReference type="InterPro" id="IPR011583">
    <property type="entry name" value="Chitinase_II/V-like_cat"/>
</dbReference>
<dbReference type="STRING" id="135651.G0P9X1"/>
<keyword evidence="5" id="KW-1185">Reference proteome</keyword>
<dbReference type="Gene3D" id="3.20.20.80">
    <property type="entry name" value="Glycosidases"/>
    <property type="match status" value="1"/>
</dbReference>
<keyword evidence="2" id="KW-0812">Transmembrane</keyword>
<dbReference type="PANTHER" id="PTHR46073:SF6">
    <property type="entry name" value="GH18 DOMAIN-CONTAINING PROTEIN"/>
    <property type="match status" value="1"/>
</dbReference>
<gene>
    <name evidence="4" type="ORF">CAEBREN_10288</name>
</gene>
<dbReference type="PROSITE" id="PS51910">
    <property type="entry name" value="GH18_2"/>
    <property type="match status" value="1"/>
</dbReference>
<keyword evidence="2" id="KW-0472">Membrane</keyword>
<dbReference type="HOGENOM" id="CLU_666035_0_0_1"/>
<dbReference type="SUPFAM" id="SSF51445">
    <property type="entry name" value="(Trans)glycosidases"/>
    <property type="match status" value="1"/>
</dbReference>
<sequence length="413" mass="47222">MEMALLRNDSTRRRGEHLPNRNLSSDQNNSFFETNYFIITIVVAWLLFSSIMFFLCAAFSSSSEIYTSDLAQELIAEVDSLTTTATTLEHADQNCTKKRIVGYYTGWETMEVTAEQLQKLTHVIFLHIEATTKSTLEFESTHSMERFLDMQKEAKKAKKVNEDLKVMVSIGGWKNSKLISGLLNDPMKLQETIKNILTFVKKYQLDGVEIFWIDPVLDKKLKDETKEKFLNFIRDLKSNLFHAQSESTSSSGFILSMAVPSFVENIHEIYNFKELLKSVEFINVQSYDYFDLGAGKVPLIGPTSPIFGKNGGNVEDTMKYLSCTTKHPEKLNMGVAFHGTYWNNVSLPYFRDEFVFTTVQIRTVNSIIHLQTQPHEVSYGDGTENMERSTTPLSQRIQKFVLLDAGDKNIFDD</sequence>
<dbReference type="CDD" id="cd00598">
    <property type="entry name" value="GH18_chitinase-like"/>
    <property type="match status" value="1"/>
</dbReference>
<evidence type="ECO:0000313" key="5">
    <source>
        <dbReference type="Proteomes" id="UP000008068"/>
    </source>
</evidence>
<dbReference type="InterPro" id="IPR017853">
    <property type="entry name" value="GH"/>
</dbReference>
<proteinExistence type="predicted"/>
<reference evidence="5" key="1">
    <citation type="submission" date="2011-07" db="EMBL/GenBank/DDBJ databases">
        <authorList>
            <consortium name="Caenorhabditis brenneri Sequencing and Analysis Consortium"/>
            <person name="Wilson R.K."/>
        </authorList>
    </citation>
    <scope>NUCLEOTIDE SEQUENCE [LARGE SCALE GENOMIC DNA]</scope>
    <source>
        <strain evidence="5">PB2801</strain>
    </source>
</reference>
<dbReference type="EMBL" id="GL380159">
    <property type="protein sequence ID" value="EGT48774.1"/>
    <property type="molecule type" value="Genomic_DNA"/>
</dbReference>
<dbReference type="PANTHER" id="PTHR46073">
    <property type="entry name" value="CHITINASE"/>
    <property type="match status" value="1"/>
</dbReference>
<protein>
    <recommendedName>
        <fullName evidence="3">GH18 domain-containing protein</fullName>
    </recommendedName>
</protein>
<dbReference type="eggNOG" id="KOG2806">
    <property type="taxonomic scope" value="Eukaryota"/>
</dbReference>
<accession>G0P9X1</accession>
<evidence type="ECO:0000259" key="3">
    <source>
        <dbReference type="PROSITE" id="PS51910"/>
    </source>
</evidence>
<dbReference type="InterPro" id="IPR001223">
    <property type="entry name" value="Glyco_hydro18_cat"/>
</dbReference>
<dbReference type="InParanoid" id="G0P9X1"/>
<feature type="transmembrane region" description="Helical" evidence="2">
    <location>
        <begin position="36"/>
        <end position="59"/>
    </location>
</feature>
<feature type="domain" description="GH18" evidence="3">
    <location>
        <begin position="98"/>
        <end position="413"/>
    </location>
</feature>
<dbReference type="GO" id="GO:0008061">
    <property type="term" value="F:chitin binding"/>
    <property type="evidence" value="ECO:0007669"/>
    <property type="project" value="InterPro"/>
</dbReference>
<feature type="region of interest" description="Disordered" evidence="1">
    <location>
        <begin position="1"/>
        <end position="21"/>
    </location>
</feature>
<evidence type="ECO:0000256" key="2">
    <source>
        <dbReference type="SAM" id="Phobius"/>
    </source>
</evidence>
<evidence type="ECO:0000313" key="4">
    <source>
        <dbReference type="EMBL" id="EGT48774.1"/>
    </source>
</evidence>
<keyword evidence="2" id="KW-1133">Transmembrane helix</keyword>
<organism evidence="5">
    <name type="scientific">Caenorhabditis brenneri</name>
    <name type="common">Nematode worm</name>
    <dbReference type="NCBI Taxonomy" id="135651"/>
    <lineage>
        <taxon>Eukaryota</taxon>
        <taxon>Metazoa</taxon>
        <taxon>Ecdysozoa</taxon>
        <taxon>Nematoda</taxon>
        <taxon>Chromadorea</taxon>
        <taxon>Rhabditida</taxon>
        <taxon>Rhabditina</taxon>
        <taxon>Rhabditomorpha</taxon>
        <taxon>Rhabditoidea</taxon>
        <taxon>Rhabditidae</taxon>
        <taxon>Peloderinae</taxon>
        <taxon>Caenorhabditis</taxon>
    </lineage>
</organism>
<dbReference type="SMART" id="SM00636">
    <property type="entry name" value="Glyco_18"/>
    <property type="match status" value="1"/>
</dbReference>
<name>G0P9X1_CAEBE</name>